<evidence type="ECO:0000313" key="3">
    <source>
        <dbReference type="Proteomes" id="UP000095463"/>
    </source>
</evidence>
<dbReference type="AlphaFoldDB" id="A0A1E5XVB0"/>
<dbReference type="Pfam" id="PF03995">
    <property type="entry name" value="Inhibitor_I36"/>
    <property type="match status" value="1"/>
</dbReference>
<comment type="caution">
    <text evidence="2">The sequence shown here is derived from an EMBL/GenBank/DDBJ whole genome shotgun (WGS) entry which is preliminary data.</text>
</comment>
<feature type="domain" description="SH3b" evidence="1">
    <location>
        <begin position="29"/>
        <end position="92"/>
    </location>
</feature>
<sequence length="182" mass="19566">MLAAGLGAVPQVLAQETFVIVPDNPGGGSGVGNAVATSNVNVRRGPGTSYAVVDVLRAGQSVRISNCNGGWCWVNHGGPSGWVSQNFLSRTGGGGGDSNVRRRACFYDDIRFRGRSFCVGVGDSNRDLGSWNNRIASISISGAMTVEVCEDRNFRRCEDFNRDVATLPWWLDGNISSFRTFR</sequence>
<dbReference type="InterPro" id="IPR011024">
    <property type="entry name" value="G_crystallin-like"/>
</dbReference>
<dbReference type="InterPro" id="IPR052354">
    <property type="entry name" value="Cell_Wall_Dynamics_Protein"/>
</dbReference>
<name>A0A1E5XVB0_9HYPH</name>
<gene>
    <name evidence="2" type="ORF">VW23_011095</name>
</gene>
<evidence type="ECO:0000313" key="2">
    <source>
        <dbReference type="EMBL" id="OEO32515.1"/>
    </source>
</evidence>
<dbReference type="EMBL" id="LAJE02000070">
    <property type="protein sequence ID" value="OEO32515.1"/>
    <property type="molecule type" value="Genomic_DNA"/>
</dbReference>
<dbReference type="InterPro" id="IPR003646">
    <property type="entry name" value="SH3-like_bac-type"/>
</dbReference>
<dbReference type="SMART" id="SM00287">
    <property type="entry name" value="SH3b"/>
    <property type="match status" value="1"/>
</dbReference>
<dbReference type="Gene3D" id="2.60.20.10">
    <property type="entry name" value="Crystallins"/>
    <property type="match status" value="1"/>
</dbReference>
<dbReference type="PROSITE" id="PS51781">
    <property type="entry name" value="SH3B"/>
    <property type="match status" value="1"/>
</dbReference>
<dbReference type="PANTHER" id="PTHR34408:SF1">
    <property type="entry name" value="GLYCOSYL HYDROLASE FAMILY 19 DOMAIN-CONTAINING PROTEIN HI_1415"/>
    <property type="match status" value="1"/>
</dbReference>
<dbReference type="Gene3D" id="2.30.30.40">
    <property type="entry name" value="SH3 Domains"/>
    <property type="match status" value="1"/>
</dbReference>
<dbReference type="Pfam" id="PF08239">
    <property type="entry name" value="SH3_3"/>
    <property type="match status" value="1"/>
</dbReference>
<dbReference type="SUPFAM" id="SSF49695">
    <property type="entry name" value="gamma-Crystallin-like"/>
    <property type="match status" value="1"/>
</dbReference>
<proteinExistence type="predicted"/>
<dbReference type="PANTHER" id="PTHR34408">
    <property type="entry name" value="FAMILY PROTEIN, PUTATIVE-RELATED"/>
    <property type="match status" value="1"/>
</dbReference>
<protein>
    <recommendedName>
        <fullName evidence="1">SH3b domain-containing protein</fullName>
    </recommendedName>
</protein>
<dbReference type="Proteomes" id="UP000095463">
    <property type="component" value="Unassembled WGS sequence"/>
</dbReference>
<evidence type="ECO:0000259" key="1">
    <source>
        <dbReference type="PROSITE" id="PS51781"/>
    </source>
</evidence>
<organism evidence="2 3">
    <name type="scientific">Devosia insulae DS-56</name>
    <dbReference type="NCBI Taxonomy" id="1116389"/>
    <lineage>
        <taxon>Bacteria</taxon>
        <taxon>Pseudomonadati</taxon>
        <taxon>Pseudomonadota</taxon>
        <taxon>Alphaproteobacteria</taxon>
        <taxon>Hyphomicrobiales</taxon>
        <taxon>Devosiaceae</taxon>
        <taxon>Devosia</taxon>
    </lineage>
</organism>
<reference evidence="2 3" key="1">
    <citation type="journal article" date="2015" name="Genome Announc.">
        <title>Genome Assemblies of Three Soil-Associated Devosia species: D. insulae, D. limi, and D. soli.</title>
        <authorList>
            <person name="Hassan Y.I."/>
            <person name="Lepp D."/>
            <person name="Zhou T."/>
        </authorList>
    </citation>
    <scope>NUCLEOTIDE SEQUENCE [LARGE SCALE GENOMIC DNA]</scope>
    <source>
        <strain evidence="2 3">DS-56</strain>
    </source>
</reference>
<accession>A0A1E5XVB0</accession>
<keyword evidence="3" id="KW-1185">Reference proteome</keyword>